<proteinExistence type="predicted"/>
<evidence type="ECO:0000313" key="1">
    <source>
        <dbReference type="EMBL" id="MCX2978411.1"/>
    </source>
</evidence>
<sequence length="278" mass="30443">MISILKKILVFGLLGFILLIAGFDIWGYLTLGKITPQADAYIDDNANRVVMVMGATGSVGDGLLKAAIEAPEVDKVHVVTRRTSPRIEEGVAEGKVTMHMHEDFTDYAALGDALQEVDTVLWGLGATSIGMDDDIYTLIHVDFPVAFVKEWLSHRSAGPMSFHSVTGMGTDPEGDQHWAREKGRAEIEVAEMADGNGLRTFGYRSAFVRPTSERSNAGIYLAEYLLRPGHLVITGKQLGESMLEISARTKELPNYTLLDNADSIAYAKAYEARMRSSD</sequence>
<dbReference type="Proteomes" id="UP001143304">
    <property type="component" value="Unassembled WGS sequence"/>
</dbReference>
<dbReference type="PANTHER" id="PTHR14097:SF8">
    <property type="entry name" value="NAD(P)-BINDING DOMAIN-CONTAINING PROTEIN"/>
    <property type="match status" value="1"/>
</dbReference>
<organism evidence="1 2">
    <name type="scientific">Candidatus Marimicrobium litorale</name>
    <dbReference type="NCBI Taxonomy" id="2518991"/>
    <lineage>
        <taxon>Bacteria</taxon>
        <taxon>Pseudomonadati</taxon>
        <taxon>Pseudomonadota</taxon>
        <taxon>Gammaproteobacteria</taxon>
        <taxon>Cellvibrionales</taxon>
        <taxon>Halieaceae</taxon>
        <taxon>Marimicrobium</taxon>
    </lineage>
</organism>
<dbReference type="SUPFAM" id="SSF51735">
    <property type="entry name" value="NAD(P)-binding Rossmann-fold domains"/>
    <property type="match status" value="1"/>
</dbReference>
<name>A0ABT3T805_9GAMM</name>
<protein>
    <recommendedName>
        <fullName evidence="3">NAD(P)-binding domain-containing protein</fullName>
    </recommendedName>
</protein>
<dbReference type="PANTHER" id="PTHR14097">
    <property type="entry name" value="OXIDOREDUCTASE HTATIP2"/>
    <property type="match status" value="1"/>
</dbReference>
<accession>A0ABT3T805</accession>
<dbReference type="InterPro" id="IPR036291">
    <property type="entry name" value="NAD(P)-bd_dom_sf"/>
</dbReference>
<evidence type="ECO:0000313" key="2">
    <source>
        <dbReference type="Proteomes" id="UP001143304"/>
    </source>
</evidence>
<keyword evidence="2" id="KW-1185">Reference proteome</keyword>
<dbReference type="Gene3D" id="3.40.50.720">
    <property type="entry name" value="NAD(P)-binding Rossmann-like Domain"/>
    <property type="match status" value="1"/>
</dbReference>
<evidence type="ECO:0008006" key="3">
    <source>
        <dbReference type="Google" id="ProtNLM"/>
    </source>
</evidence>
<gene>
    <name evidence="1" type="ORF">EYC82_13675</name>
</gene>
<dbReference type="EMBL" id="SHNO01000001">
    <property type="protein sequence ID" value="MCX2978411.1"/>
    <property type="molecule type" value="Genomic_DNA"/>
</dbReference>
<comment type="caution">
    <text evidence="1">The sequence shown here is derived from an EMBL/GenBank/DDBJ whole genome shotgun (WGS) entry which is preliminary data.</text>
</comment>
<reference evidence="1" key="1">
    <citation type="submission" date="2019-02" db="EMBL/GenBank/DDBJ databases">
        <authorList>
            <person name="Li S.-H."/>
        </authorList>
    </citation>
    <scope>NUCLEOTIDE SEQUENCE</scope>
    <source>
        <strain evidence="1">IMCC11814</strain>
    </source>
</reference>
<dbReference type="RefSeq" id="WP_279250105.1">
    <property type="nucleotide sequence ID" value="NZ_SHNO01000001.1"/>
</dbReference>